<dbReference type="AlphaFoldDB" id="A0A7W6P2D0"/>
<evidence type="ECO:0000256" key="10">
    <source>
        <dbReference type="RuleBase" id="RU366046"/>
    </source>
</evidence>
<comment type="caution">
    <text evidence="12">The sequence shown here is derived from an EMBL/GenBank/DDBJ whole genome shotgun (WGS) entry which is preliminary data.</text>
</comment>
<comment type="similarity">
    <text evidence="4 10">Belongs to the NAD(P)-dependent epimerase/dehydratase family.</text>
</comment>
<dbReference type="RefSeq" id="WP_183792518.1">
    <property type="nucleotide sequence ID" value="NZ_JACIDU010000008.1"/>
</dbReference>
<comment type="subunit">
    <text evidence="10">Homodimer.</text>
</comment>
<dbReference type="Gene3D" id="3.40.50.720">
    <property type="entry name" value="NAD(P)-binding Rossmann-like Domain"/>
    <property type="match status" value="1"/>
</dbReference>
<keyword evidence="13" id="KW-1185">Reference proteome</keyword>
<comment type="catalytic activity">
    <reaction evidence="1 10">
        <text>UDP-alpha-D-glucose = UDP-alpha-D-galactose</text>
        <dbReference type="Rhea" id="RHEA:22168"/>
        <dbReference type="ChEBI" id="CHEBI:58885"/>
        <dbReference type="ChEBI" id="CHEBI:66914"/>
        <dbReference type="EC" id="5.1.3.2"/>
    </reaction>
</comment>
<dbReference type="EMBL" id="JACIDU010000008">
    <property type="protein sequence ID" value="MBB4103716.1"/>
    <property type="molecule type" value="Genomic_DNA"/>
</dbReference>
<dbReference type="PANTHER" id="PTHR43725:SF53">
    <property type="entry name" value="UDP-ARABINOSE 4-EPIMERASE 1"/>
    <property type="match status" value="1"/>
</dbReference>
<evidence type="ECO:0000256" key="4">
    <source>
        <dbReference type="ARBA" id="ARBA00007637"/>
    </source>
</evidence>
<evidence type="ECO:0000256" key="6">
    <source>
        <dbReference type="ARBA" id="ARBA00018569"/>
    </source>
</evidence>
<comment type="pathway">
    <text evidence="3 10">Carbohydrate metabolism; galactose metabolism.</text>
</comment>
<dbReference type="EC" id="5.1.3.2" evidence="5 10"/>
<dbReference type="Pfam" id="PF01370">
    <property type="entry name" value="Epimerase"/>
    <property type="match status" value="1"/>
</dbReference>
<dbReference type="InterPro" id="IPR005886">
    <property type="entry name" value="UDP_G4E"/>
</dbReference>
<evidence type="ECO:0000256" key="8">
    <source>
        <dbReference type="ARBA" id="ARBA00023235"/>
    </source>
</evidence>
<organism evidence="12 13">
    <name type="scientific">Allorhizobium borbori</name>
    <dbReference type="NCBI Taxonomy" id="485907"/>
    <lineage>
        <taxon>Bacteria</taxon>
        <taxon>Pseudomonadati</taxon>
        <taxon>Pseudomonadota</taxon>
        <taxon>Alphaproteobacteria</taxon>
        <taxon>Hyphomicrobiales</taxon>
        <taxon>Rhizobiaceae</taxon>
        <taxon>Rhizobium/Agrobacterium group</taxon>
        <taxon>Allorhizobium</taxon>
    </lineage>
</organism>
<evidence type="ECO:0000256" key="1">
    <source>
        <dbReference type="ARBA" id="ARBA00000083"/>
    </source>
</evidence>
<evidence type="ECO:0000256" key="3">
    <source>
        <dbReference type="ARBA" id="ARBA00004947"/>
    </source>
</evidence>
<dbReference type="InterPro" id="IPR036291">
    <property type="entry name" value="NAD(P)-bd_dom_sf"/>
</dbReference>
<dbReference type="SUPFAM" id="SSF51735">
    <property type="entry name" value="NAD(P)-binding Rossmann-fold domains"/>
    <property type="match status" value="1"/>
</dbReference>
<evidence type="ECO:0000256" key="7">
    <source>
        <dbReference type="ARBA" id="ARBA00023027"/>
    </source>
</evidence>
<evidence type="ECO:0000259" key="11">
    <source>
        <dbReference type="Pfam" id="PF01370"/>
    </source>
</evidence>
<reference evidence="12 13" key="1">
    <citation type="submission" date="2020-08" db="EMBL/GenBank/DDBJ databases">
        <title>Genomic Encyclopedia of Type Strains, Phase IV (KMG-IV): sequencing the most valuable type-strain genomes for metagenomic binning, comparative biology and taxonomic classification.</title>
        <authorList>
            <person name="Goeker M."/>
        </authorList>
    </citation>
    <scope>NUCLEOTIDE SEQUENCE [LARGE SCALE GENOMIC DNA]</scope>
    <source>
        <strain evidence="12 13">DSM 26385</strain>
    </source>
</reference>
<dbReference type="GO" id="GO:0033499">
    <property type="term" value="P:galactose catabolic process via UDP-galactose, Leloir pathway"/>
    <property type="evidence" value="ECO:0007669"/>
    <property type="project" value="TreeGrafter"/>
</dbReference>
<dbReference type="CDD" id="cd05247">
    <property type="entry name" value="UDP_G4E_1_SDR_e"/>
    <property type="match status" value="1"/>
</dbReference>
<protein>
    <recommendedName>
        <fullName evidence="6 10">UDP-glucose 4-epimerase</fullName>
        <ecNumber evidence="5 10">5.1.3.2</ecNumber>
    </recommendedName>
</protein>
<sequence length="324" mass="35120">MSNVLVVGGAGYIGSHTCKALHKAGYTPVTYDNLVNGYEDAVQWGPLEKGDLLDAGRLDAVMARYKPVCVIHFAAFAYVGESVLDPAKYYGNNITGSLSLLDAMRRNGIDSIVFSSTCATYGEVDTLPIVETLPQNPVSPYGFSKLVVENALRDYGRAYGLKWVAMRYFNAAGLDPEGDLGGRHDPETRVIPVAIMAAMRQTGFEVFGTDFDTPDGTAIRDYIHVCDLADAHVRAIPYLQGGGESTAFNLATGRGISVREILAAVEKAVGAPVPANYVPRRAGDVPILYATGEKAREVLGWVPQYTDIDFIVKTAADWLRRHHN</sequence>
<comment type="cofactor">
    <cofactor evidence="2 10">
        <name>NAD(+)</name>
        <dbReference type="ChEBI" id="CHEBI:57540"/>
    </cofactor>
</comment>
<evidence type="ECO:0000256" key="2">
    <source>
        <dbReference type="ARBA" id="ARBA00001911"/>
    </source>
</evidence>
<evidence type="ECO:0000313" key="13">
    <source>
        <dbReference type="Proteomes" id="UP000584824"/>
    </source>
</evidence>
<gene>
    <name evidence="12" type="ORF">GGQ66_002284</name>
</gene>
<name>A0A7W6P2D0_9HYPH</name>
<evidence type="ECO:0000256" key="9">
    <source>
        <dbReference type="ARBA" id="ARBA00023277"/>
    </source>
</evidence>
<dbReference type="Proteomes" id="UP000584824">
    <property type="component" value="Unassembled WGS sequence"/>
</dbReference>
<dbReference type="UniPathway" id="UPA00214"/>
<feature type="domain" description="NAD-dependent epimerase/dehydratase" evidence="11">
    <location>
        <begin position="4"/>
        <end position="251"/>
    </location>
</feature>
<dbReference type="PANTHER" id="PTHR43725">
    <property type="entry name" value="UDP-GLUCOSE 4-EPIMERASE"/>
    <property type="match status" value="1"/>
</dbReference>
<proteinExistence type="inferred from homology"/>
<keyword evidence="7 10" id="KW-0520">NAD</keyword>
<evidence type="ECO:0000313" key="12">
    <source>
        <dbReference type="EMBL" id="MBB4103716.1"/>
    </source>
</evidence>
<keyword evidence="9 10" id="KW-0119">Carbohydrate metabolism</keyword>
<keyword evidence="8 10" id="KW-0413">Isomerase</keyword>
<evidence type="ECO:0000256" key="5">
    <source>
        <dbReference type="ARBA" id="ARBA00013189"/>
    </source>
</evidence>
<accession>A0A7W6P2D0</accession>
<dbReference type="InterPro" id="IPR001509">
    <property type="entry name" value="Epimerase_deHydtase"/>
</dbReference>
<dbReference type="GO" id="GO:0003978">
    <property type="term" value="F:UDP-glucose 4-epimerase activity"/>
    <property type="evidence" value="ECO:0007669"/>
    <property type="project" value="UniProtKB-UniRule"/>
</dbReference>
<dbReference type="Gene3D" id="3.90.25.10">
    <property type="entry name" value="UDP-galactose 4-epimerase, domain 1"/>
    <property type="match status" value="1"/>
</dbReference>
<dbReference type="NCBIfam" id="TIGR01179">
    <property type="entry name" value="galE"/>
    <property type="match status" value="1"/>
</dbReference>